<sequence>MTDAPLLDPSDPRALRDAFGCFATGITLVTTQTEDGPVGFIANSFSSLSLDPPLIMWALSNHARRRLFFENAEHFAVHVLRDDQNSVCEAFTSRQDAFDDLSLSKNADGVPVIDDCLARFDCQRYASYPGGDHQIILGQVNAFTHGPGNGLVYLRGKFFTA</sequence>
<comment type="caution">
    <text evidence="4">The sequence shown here is derived from an EMBL/GenBank/DDBJ whole genome shotgun (WGS) entry which is preliminary data.</text>
</comment>
<dbReference type="Proteomes" id="UP000606730">
    <property type="component" value="Unassembled WGS sequence"/>
</dbReference>
<dbReference type="InterPro" id="IPR050268">
    <property type="entry name" value="NADH-dep_flavin_reductase"/>
</dbReference>
<dbReference type="PANTHER" id="PTHR30466">
    <property type="entry name" value="FLAVIN REDUCTASE"/>
    <property type="match status" value="1"/>
</dbReference>
<organism evidence="4 5">
    <name type="scientific">Actibacterium pelagium</name>
    <dbReference type="NCBI Taxonomy" id="2029103"/>
    <lineage>
        <taxon>Bacteria</taxon>
        <taxon>Pseudomonadati</taxon>
        <taxon>Pseudomonadota</taxon>
        <taxon>Alphaproteobacteria</taxon>
        <taxon>Rhodobacterales</taxon>
        <taxon>Roseobacteraceae</taxon>
        <taxon>Actibacterium</taxon>
    </lineage>
</organism>
<evidence type="ECO:0000313" key="4">
    <source>
        <dbReference type="EMBL" id="GGE61058.1"/>
    </source>
</evidence>
<reference evidence="4" key="1">
    <citation type="journal article" date="2014" name="Int. J. Syst. Evol. Microbiol.">
        <title>Complete genome sequence of Corynebacterium casei LMG S-19264T (=DSM 44701T), isolated from a smear-ripened cheese.</title>
        <authorList>
            <consortium name="US DOE Joint Genome Institute (JGI-PGF)"/>
            <person name="Walter F."/>
            <person name="Albersmeier A."/>
            <person name="Kalinowski J."/>
            <person name="Ruckert C."/>
        </authorList>
    </citation>
    <scope>NUCLEOTIDE SEQUENCE</scope>
    <source>
        <strain evidence="4">CGMCC 1.16012</strain>
    </source>
</reference>
<dbReference type="GO" id="GO:0010181">
    <property type="term" value="F:FMN binding"/>
    <property type="evidence" value="ECO:0007669"/>
    <property type="project" value="InterPro"/>
</dbReference>
<accession>A0A917EMT1</accession>
<dbReference type="SUPFAM" id="SSF50475">
    <property type="entry name" value="FMN-binding split barrel"/>
    <property type="match status" value="1"/>
</dbReference>
<dbReference type="Pfam" id="PF01613">
    <property type="entry name" value="Flavin_Reduct"/>
    <property type="match status" value="1"/>
</dbReference>
<comment type="similarity">
    <text evidence="1">Belongs to the non-flavoprotein flavin reductase family.</text>
</comment>
<dbReference type="OrthoDB" id="9792858at2"/>
<feature type="domain" description="Flavin reductase like" evidence="3">
    <location>
        <begin position="19"/>
        <end position="160"/>
    </location>
</feature>
<dbReference type="Gene3D" id="2.30.110.10">
    <property type="entry name" value="Electron Transport, Fmn-binding Protein, Chain A"/>
    <property type="match status" value="1"/>
</dbReference>
<reference evidence="4" key="2">
    <citation type="submission" date="2020-09" db="EMBL/GenBank/DDBJ databases">
        <authorList>
            <person name="Sun Q."/>
            <person name="Zhou Y."/>
        </authorList>
    </citation>
    <scope>NUCLEOTIDE SEQUENCE</scope>
    <source>
        <strain evidence="4">CGMCC 1.16012</strain>
    </source>
</reference>
<dbReference type="InterPro" id="IPR002563">
    <property type="entry name" value="Flavin_Rdtase-like_dom"/>
</dbReference>
<keyword evidence="2" id="KW-0560">Oxidoreductase</keyword>
<proteinExistence type="inferred from homology"/>
<name>A0A917EMT1_9RHOB</name>
<gene>
    <name evidence="4" type="ORF">GCM10011517_30780</name>
</gene>
<keyword evidence="5" id="KW-1185">Reference proteome</keyword>
<evidence type="ECO:0000256" key="1">
    <source>
        <dbReference type="ARBA" id="ARBA00008898"/>
    </source>
</evidence>
<dbReference type="EMBL" id="BMKN01000003">
    <property type="protein sequence ID" value="GGE61058.1"/>
    <property type="molecule type" value="Genomic_DNA"/>
</dbReference>
<evidence type="ECO:0000259" key="3">
    <source>
        <dbReference type="SMART" id="SM00903"/>
    </source>
</evidence>
<evidence type="ECO:0000256" key="2">
    <source>
        <dbReference type="ARBA" id="ARBA00023002"/>
    </source>
</evidence>
<dbReference type="PANTHER" id="PTHR30466:SF11">
    <property type="entry name" value="FLAVIN-DEPENDENT MONOOXYGENASE, REDUCTASE SUBUNIT HSAB"/>
    <property type="match status" value="1"/>
</dbReference>
<evidence type="ECO:0000313" key="5">
    <source>
        <dbReference type="Proteomes" id="UP000606730"/>
    </source>
</evidence>
<dbReference type="AlphaFoldDB" id="A0A917EMT1"/>
<dbReference type="InterPro" id="IPR012349">
    <property type="entry name" value="Split_barrel_FMN-bd"/>
</dbReference>
<dbReference type="RefSeq" id="WP_095595606.1">
    <property type="nucleotide sequence ID" value="NZ_BMKN01000003.1"/>
</dbReference>
<dbReference type="GO" id="GO:0042602">
    <property type="term" value="F:riboflavin reductase (NADPH) activity"/>
    <property type="evidence" value="ECO:0007669"/>
    <property type="project" value="TreeGrafter"/>
</dbReference>
<protein>
    <submittedName>
        <fullName evidence="4">Flavin oxidoreductase</fullName>
    </submittedName>
</protein>
<dbReference type="SMART" id="SM00903">
    <property type="entry name" value="Flavin_Reduct"/>
    <property type="match status" value="1"/>
</dbReference>